<organism evidence="1 2">
    <name type="scientific">Lentisphaera profundi</name>
    <dbReference type="NCBI Taxonomy" id="1658616"/>
    <lineage>
        <taxon>Bacteria</taxon>
        <taxon>Pseudomonadati</taxon>
        <taxon>Lentisphaerota</taxon>
        <taxon>Lentisphaeria</taxon>
        <taxon>Lentisphaerales</taxon>
        <taxon>Lentisphaeraceae</taxon>
        <taxon>Lentisphaera</taxon>
    </lineage>
</organism>
<accession>A0ABY7VNW1</accession>
<dbReference type="EMBL" id="CP117811">
    <property type="protein sequence ID" value="WDE95374.1"/>
    <property type="molecule type" value="Genomic_DNA"/>
</dbReference>
<sequence>MKLQTSLVLILLLSFCSCDSEQVQKLKDKVKQTTGSATSEAVNETTEKNLFNQDEAIKYISSQMPVIVSPGKFEFTSEELENEKYGKYLQIQYLTEVSYNDDYYNVDKSVSFTQILKEKNWTNEFAQLKKSPYTFYKKVAVKDETTAIQGSLIYRKSGEKMVFKDHKLERGHIIQGKLKEKFTKSYLLVGSQEADIAIDTFMQNFLIAKKQKTNVLAAVKPNKVFKGTLTLTPELKKNITLTMGKQHELLKSSEALITFDENPNLKIVLKGTYLTEIRPANRSNLNYKVDSVELYSSPTDPFFQKIRPYIQREYFTIFLAASGNLSGMSKNLKIDIRPFNNVIKK</sequence>
<evidence type="ECO:0000313" key="1">
    <source>
        <dbReference type="EMBL" id="WDE95374.1"/>
    </source>
</evidence>
<proteinExistence type="predicted"/>
<name>A0ABY7VNW1_9BACT</name>
<dbReference type="PROSITE" id="PS51257">
    <property type="entry name" value="PROKAR_LIPOPROTEIN"/>
    <property type="match status" value="1"/>
</dbReference>
<dbReference type="RefSeq" id="WP_274148874.1">
    <property type="nucleotide sequence ID" value="NZ_CP117811.1"/>
</dbReference>
<evidence type="ECO:0000313" key="2">
    <source>
        <dbReference type="Proteomes" id="UP001214250"/>
    </source>
</evidence>
<keyword evidence="2" id="KW-1185">Reference proteome</keyword>
<dbReference type="Proteomes" id="UP001214250">
    <property type="component" value="Chromosome 1"/>
</dbReference>
<evidence type="ECO:0008006" key="3">
    <source>
        <dbReference type="Google" id="ProtNLM"/>
    </source>
</evidence>
<protein>
    <recommendedName>
        <fullName evidence="3">Lipoprotein</fullName>
    </recommendedName>
</protein>
<gene>
    <name evidence="1" type="ORF">PQO03_06545</name>
</gene>
<reference evidence="1 2" key="1">
    <citation type="submission" date="2023-02" db="EMBL/GenBank/DDBJ databases">
        <title>Genome sequence of Lentisphaera profundi SAORIC-696.</title>
        <authorList>
            <person name="Kim e."/>
            <person name="Cho J.-C."/>
            <person name="Choi A."/>
            <person name="Kang I."/>
        </authorList>
    </citation>
    <scope>NUCLEOTIDE SEQUENCE [LARGE SCALE GENOMIC DNA]</scope>
    <source>
        <strain evidence="1 2">SAORIC-696</strain>
    </source>
</reference>